<dbReference type="PANTHER" id="PTHR36205">
    <property type="entry name" value="CHROMOSOME 19, WHOLE GENOME SHOTGUN SEQUENCE"/>
    <property type="match status" value="1"/>
</dbReference>
<name>A0A6H0XQG1_9PEZI</name>
<dbReference type="InterPro" id="IPR021822">
    <property type="entry name" value="DUF3405"/>
</dbReference>
<keyword evidence="2" id="KW-1133">Transmembrane helix</keyword>
<evidence type="ECO:0000313" key="4">
    <source>
        <dbReference type="Proteomes" id="UP000503462"/>
    </source>
</evidence>
<feature type="compositionally biased region" description="Polar residues" evidence="1">
    <location>
        <begin position="322"/>
        <end position="345"/>
    </location>
</feature>
<feature type="compositionally biased region" description="Basic and acidic residues" evidence="1">
    <location>
        <begin position="308"/>
        <end position="321"/>
    </location>
</feature>
<evidence type="ECO:0000256" key="1">
    <source>
        <dbReference type="SAM" id="MobiDB-lite"/>
    </source>
</evidence>
<feature type="transmembrane region" description="Helical" evidence="2">
    <location>
        <begin position="71"/>
        <end position="92"/>
    </location>
</feature>
<sequence>MPRAYRSFSGSLIDPEKQYLAYDDESDSGRSLNSSRSTSASHTPMLREQLSSSMHNVAWSRRFPQRRFTRYFTLAISSSLILFIFFLVKASWVSQAEVQNGVTQLADPTPEWERFPVLKRYFGGIRTLVDRTANEVEYPLSEDQEASRLEKIAMERKLNDEIKSNNKRDAWQSRAIPFDPFAEPDANKPVSCAGMAANSTHIPQLLSYRGVPSGFPNPVMGSYNVLGMRDDVCFDRFGRLGPYGYGYSKGYGGISAGMDGDTIGKEDVWRDGLEVDYRVVNWADAQEDCLSANAHRFKTFHRTTEPDRWLNMAKRDEDASKTTEANKTTDVETSSQNQGTPTSSPSPAPIQENRLLPRTAVLIRTWDSYKYDEEDILNLRALINELSLESGGEYEVHFLVHLKNESQQVFADEQTYQDVLNAALPEEFQGMGTLWSEQQMALIYSGLKEINYYNLPVHGVYRSTFMPVQYFAHKHPEYDFIWNWEMDIRYTGHFYHLFDRASKWSREQPRKGALGENADSTVQIEHGTASKTSMYAKLPGLDPSSNRMETPVWGPQPPTQDILDGSHDPVPPTTYERDDYHWGVGEDADLISFNPFFDPQGTTWGLAGDVTGYNSTIEDIPRRAAIGTGARLSRRLLDTMHRETAIDLRTMTSEMWPATCAFHHGFKAVYVPHPVYVDRAWPPSYLAAVMNNGKNGASGGAHTSVFGDRKQHNFKGTTWFYDALFGAKLWQRWLGYKVEEDGGEEFEVMNEGRMCLPAMLLHPVKEVELIIERAKETVQESFE</sequence>
<dbReference type="AlphaFoldDB" id="A0A6H0XQG1"/>
<evidence type="ECO:0000256" key="2">
    <source>
        <dbReference type="SAM" id="Phobius"/>
    </source>
</evidence>
<keyword evidence="2" id="KW-0812">Transmembrane</keyword>
<reference evidence="3 4" key="1">
    <citation type="journal article" date="2016" name="Sci. Rep.">
        <title>Peltaster fructicola genome reveals evolution from an invasive phytopathogen to an ectophytic parasite.</title>
        <authorList>
            <person name="Xu C."/>
            <person name="Chen H."/>
            <person name="Gleason M.L."/>
            <person name="Xu J.R."/>
            <person name="Liu H."/>
            <person name="Zhang R."/>
            <person name="Sun G."/>
        </authorList>
    </citation>
    <scope>NUCLEOTIDE SEQUENCE [LARGE SCALE GENOMIC DNA]</scope>
    <source>
        <strain evidence="3 4">LNHT1506</strain>
    </source>
</reference>
<feature type="compositionally biased region" description="Low complexity" evidence="1">
    <location>
        <begin position="29"/>
        <end position="41"/>
    </location>
</feature>
<dbReference type="OrthoDB" id="3353407at2759"/>
<gene>
    <name evidence="3" type="ORF">AMS68_002395</name>
</gene>
<evidence type="ECO:0000313" key="3">
    <source>
        <dbReference type="EMBL" id="QIW96877.1"/>
    </source>
</evidence>
<organism evidence="3 4">
    <name type="scientific">Peltaster fructicola</name>
    <dbReference type="NCBI Taxonomy" id="286661"/>
    <lineage>
        <taxon>Eukaryota</taxon>
        <taxon>Fungi</taxon>
        <taxon>Dikarya</taxon>
        <taxon>Ascomycota</taxon>
        <taxon>Pezizomycotina</taxon>
        <taxon>Dothideomycetes</taxon>
        <taxon>Dothideomycetes incertae sedis</taxon>
        <taxon>Peltaster</taxon>
    </lineage>
</organism>
<feature type="region of interest" description="Disordered" evidence="1">
    <location>
        <begin position="308"/>
        <end position="352"/>
    </location>
</feature>
<dbReference type="Proteomes" id="UP000503462">
    <property type="component" value="Chromosome 2"/>
</dbReference>
<dbReference type="EMBL" id="CP051140">
    <property type="protein sequence ID" value="QIW96877.1"/>
    <property type="molecule type" value="Genomic_DNA"/>
</dbReference>
<dbReference type="Pfam" id="PF11885">
    <property type="entry name" value="DUF3405"/>
    <property type="match status" value="1"/>
</dbReference>
<proteinExistence type="predicted"/>
<protein>
    <submittedName>
        <fullName evidence="3">Uncharacterized protein</fullName>
    </submittedName>
</protein>
<dbReference type="PANTHER" id="PTHR36205:SF1">
    <property type="entry name" value="MAJOR FACILITATOR SUPERFAMILY TRANSPORTER"/>
    <property type="match status" value="1"/>
</dbReference>
<accession>A0A6H0XQG1</accession>
<keyword evidence="4" id="KW-1185">Reference proteome</keyword>
<keyword evidence="2" id="KW-0472">Membrane</keyword>
<feature type="region of interest" description="Disordered" evidence="1">
    <location>
        <begin position="25"/>
        <end position="44"/>
    </location>
</feature>